<dbReference type="SUPFAM" id="SSF55120">
    <property type="entry name" value="Pseudouridine synthase"/>
    <property type="match status" value="1"/>
</dbReference>
<evidence type="ECO:0000259" key="8">
    <source>
        <dbReference type="Pfam" id="PF01416"/>
    </source>
</evidence>
<dbReference type="FunFam" id="3.30.70.660:FF:000016">
    <property type="entry name" value="tRNA pseudouridine synthase A"/>
    <property type="match status" value="1"/>
</dbReference>
<dbReference type="HAMAP" id="MF_00171">
    <property type="entry name" value="TruA"/>
    <property type="match status" value="1"/>
</dbReference>
<feature type="active site" description="Nucleophile" evidence="4 5">
    <location>
        <position position="58"/>
    </location>
</feature>
<comment type="catalytic activity">
    <reaction evidence="4 7">
        <text>uridine(38/39/40) in tRNA = pseudouridine(38/39/40) in tRNA</text>
        <dbReference type="Rhea" id="RHEA:22376"/>
        <dbReference type="Rhea" id="RHEA-COMP:10085"/>
        <dbReference type="Rhea" id="RHEA-COMP:10087"/>
        <dbReference type="ChEBI" id="CHEBI:65314"/>
        <dbReference type="ChEBI" id="CHEBI:65315"/>
        <dbReference type="EC" id="5.4.99.12"/>
    </reaction>
</comment>
<feature type="domain" description="Pseudouridine synthase I TruA alpha/beta" evidence="8">
    <location>
        <begin position="150"/>
        <end position="252"/>
    </location>
</feature>
<evidence type="ECO:0000256" key="1">
    <source>
        <dbReference type="ARBA" id="ARBA00009375"/>
    </source>
</evidence>
<dbReference type="CDD" id="cd02570">
    <property type="entry name" value="PseudoU_synth_EcTruA"/>
    <property type="match status" value="1"/>
</dbReference>
<dbReference type="GO" id="GO:0016829">
    <property type="term" value="F:lyase activity"/>
    <property type="evidence" value="ECO:0007669"/>
    <property type="project" value="UniProtKB-KW"/>
</dbReference>
<name>C6SLY1_NEIME</name>
<comment type="function">
    <text evidence="4">Formation of pseudouridine at positions 38, 39 and 40 in the anticodon stem and loop of transfer RNAs.</text>
</comment>
<evidence type="ECO:0000256" key="2">
    <source>
        <dbReference type="ARBA" id="ARBA00022694"/>
    </source>
</evidence>
<accession>C6SLY1</accession>
<dbReference type="PANTHER" id="PTHR11142">
    <property type="entry name" value="PSEUDOURIDYLATE SYNTHASE"/>
    <property type="match status" value="1"/>
</dbReference>
<keyword evidence="2 4" id="KW-0819">tRNA processing</keyword>
<sequence>MDTAQKQRWAITLSYDGSRFYGWQKQADGVPTVQAALETALAQIAGEAVSTTVAGRTDTGVHATAQVVHFDTTAVRPQQAWIRGRKMPTCPKALPVLHARQVALEFHARFDAYGRHYRYLLESSPVRSPLLKNRAGWTHLKLDIGPMRQAATYLIGEQDFSSFRAAECQAKSPIKTIYRANLTQSAGLVRLDLHGNAFLHHMVRNIMGALVYVGSGRLSVEGFAALIQERSRLKAPPTFMPDGLYLTGVDYPEAYGIIRPQIPEWL</sequence>
<proteinExistence type="inferred from homology"/>
<dbReference type="InterPro" id="IPR020097">
    <property type="entry name" value="PsdUridine_synth_TruA_a/b_dom"/>
</dbReference>
<dbReference type="PIRSF" id="PIRSF001430">
    <property type="entry name" value="tRNA_psdUrid_synth"/>
    <property type="match status" value="1"/>
</dbReference>
<evidence type="ECO:0000256" key="6">
    <source>
        <dbReference type="PIRSR" id="PIRSR001430-2"/>
    </source>
</evidence>
<reference evidence="9" key="1">
    <citation type="journal article" date="2008" name="Proc. Natl. Acad. Sci. U.S.A.">
        <title>Whole-genome comparison of disease and carriage strains provides insights into virulence evolution in Neisseria meningitidis.</title>
        <authorList>
            <person name="Schoen C."/>
            <person name="Blom J."/>
            <person name="Claus H."/>
            <person name="Schramm-Glueck A."/>
            <person name="Brandt P."/>
            <person name="Mueller T."/>
            <person name="Goesmann A."/>
            <person name="Joseph B."/>
            <person name="Konietzny S."/>
            <person name="Kurzai O."/>
            <person name="Schmitt C."/>
            <person name="Friedrich T."/>
            <person name="Linke B."/>
            <person name="Vogel U."/>
            <person name="Frosch M."/>
        </authorList>
    </citation>
    <scope>NUCLEOTIDE SEQUENCE</scope>
    <source>
        <strain evidence="9">Alpha275</strain>
    </source>
</reference>
<dbReference type="GO" id="GO:0031119">
    <property type="term" value="P:tRNA pseudouridine synthesis"/>
    <property type="evidence" value="ECO:0007669"/>
    <property type="project" value="UniProtKB-UniRule"/>
</dbReference>
<dbReference type="GO" id="GO:0003723">
    <property type="term" value="F:RNA binding"/>
    <property type="evidence" value="ECO:0007669"/>
    <property type="project" value="InterPro"/>
</dbReference>
<dbReference type="InterPro" id="IPR020103">
    <property type="entry name" value="PsdUridine_synth_cat_dom_sf"/>
</dbReference>
<feature type="domain" description="Pseudouridine synthase I TruA alpha/beta" evidence="8">
    <location>
        <begin position="14"/>
        <end position="111"/>
    </location>
</feature>
<comment type="subunit">
    <text evidence="4">Homodimer.</text>
</comment>
<gene>
    <name evidence="4 9" type="primary">truA</name>
    <name evidence="9" type="ORF">NMW_1958</name>
</gene>
<dbReference type="FunFam" id="3.30.70.580:FF:000001">
    <property type="entry name" value="tRNA pseudouridine synthase A"/>
    <property type="match status" value="1"/>
</dbReference>
<protein>
    <recommendedName>
        <fullName evidence="4">tRNA pseudouridine synthase A</fullName>
        <ecNumber evidence="4">5.4.99.12</ecNumber>
    </recommendedName>
    <alternativeName>
        <fullName evidence="4">tRNA pseudouridine(38-40) synthase</fullName>
    </alternativeName>
    <alternativeName>
        <fullName evidence="4">tRNA pseudouridylate synthase I</fullName>
    </alternativeName>
    <alternativeName>
        <fullName evidence="4">tRNA-uridine isomerase I</fullName>
    </alternativeName>
</protein>
<evidence type="ECO:0000256" key="7">
    <source>
        <dbReference type="RuleBase" id="RU003792"/>
    </source>
</evidence>
<comment type="caution">
    <text evidence="4">Lacks conserved residue(s) required for the propagation of feature annotation.</text>
</comment>
<dbReference type="NCBIfam" id="TIGR00071">
    <property type="entry name" value="hisT_truA"/>
    <property type="match status" value="1"/>
</dbReference>
<dbReference type="Gene3D" id="3.30.70.660">
    <property type="entry name" value="Pseudouridine synthase I, catalytic domain, C-terminal subdomain"/>
    <property type="match status" value="1"/>
</dbReference>
<organism evidence="9">
    <name type="scientific">Neisseria meningitidis alpha275</name>
    <dbReference type="NCBI Taxonomy" id="295996"/>
    <lineage>
        <taxon>Bacteria</taxon>
        <taxon>Pseudomonadati</taxon>
        <taxon>Pseudomonadota</taxon>
        <taxon>Betaproteobacteria</taxon>
        <taxon>Neisseriales</taxon>
        <taxon>Neisseriaceae</taxon>
        <taxon>Neisseria</taxon>
    </lineage>
</organism>
<dbReference type="InterPro" id="IPR020095">
    <property type="entry name" value="PsdUridine_synth_TruA_C"/>
</dbReference>
<dbReference type="EMBL" id="AM889138">
    <property type="protein sequence ID" value="CBA09384.1"/>
    <property type="molecule type" value="Genomic_DNA"/>
</dbReference>
<keyword evidence="9" id="KW-0456">Lyase</keyword>
<evidence type="ECO:0000313" key="9">
    <source>
        <dbReference type="EMBL" id="CBA09384.1"/>
    </source>
</evidence>
<evidence type="ECO:0000256" key="3">
    <source>
        <dbReference type="ARBA" id="ARBA00023235"/>
    </source>
</evidence>
<dbReference type="InterPro" id="IPR020094">
    <property type="entry name" value="TruA/RsuA/RluB/E/F_N"/>
</dbReference>
<keyword evidence="3 4" id="KW-0413">Isomerase</keyword>
<dbReference type="PANTHER" id="PTHR11142:SF0">
    <property type="entry name" value="TRNA PSEUDOURIDINE SYNTHASE-LIKE 1"/>
    <property type="match status" value="1"/>
</dbReference>
<dbReference type="Gene3D" id="3.30.70.580">
    <property type="entry name" value="Pseudouridine synthase I, catalytic domain, N-terminal subdomain"/>
    <property type="match status" value="1"/>
</dbReference>
<evidence type="ECO:0000256" key="5">
    <source>
        <dbReference type="PIRSR" id="PIRSR001430-1"/>
    </source>
</evidence>
<dbReference type="GO" id="GO:0160147">
    <property type="term" value="F:tRNA pseudouridine(38-40) synthase activity"/>
    <property type="evidence" value="ECO:0007669"/>
    <property type="project" value="UniProtKB-EC"/>
</dbReference>
<dbReference type="Pfam" id="PF01416">
    <property type="entry name" value="PseudoU_synth_1"/>
    <property type="match status" value="2"/>
</dbReference>
<feature type="binding site" evidence="4 6">
    <location>
        <position position="117"/>
    </location>
    <ligand>
        <name>substrate</name>
    </ligand>
</feature>
<dbReference type="AlphaFoldDB" id="C6SLY1"/>
<dbReference type="EC" id="5.4.99.12" evidence="4"/>
<evidence type="ECO:0000256" key="4">
    <source>
        <dbReference type="HAMAP-Rule" id="MF_00171"/>
    </source>
</evidence>
<comment type="similarity">
    <text evidence="1 4 7">Belongs to the tRNA pseudouridine synthase TruA family.</text>
</comment>
<dbReference type="InterPro" id="IPR001406">
    <property type="entry name" value="PsdUridine_synth_TruA"/>
</dbReference>